<evidence type="ECO:0000256" key="2">
    <source>
        <dbReference type="SAM" id="SignalP"/>
    </source>
</evidence>
<dbReference type="PANTHER" id="PTHR30332">
    <property type="entry name" value="PROBABLE GENERAL SECRETION PATHWAY PROTEIN D"/>
    <property type="match status" value="1"/>
</dbReference>
<sequence>MSSFLTPSRALLPATALAGLMTLLATGAHATGEPKPYNSLKSGGGGGMAVQTQTSQARVQVLRLPKGRSAVVDLPTDAADVFVSNPAVADAVLRTPRRIFVLGVEGGQSDAIFFDAQGRQILNLSIRVEAATDELTDTVHRLFPTSKVEVQSLNGRVVLSGLAQNNAQADQIARLAASYVTKPEDVINLMSIAGKDQVTLKVRVIEVQRSAIKQLGLSSDIVYNNGSQSYSYGRGNTYGTNGTSYGGRGLCYGQNNVVTNNFTDSNSVTDQTAVTLEDTPVVNRTLTATIGSAVNTTWRTLTGSSNATCLQAFERVGLIRTLAEPNLTAVSGEAAKFLAGGEFPVPVAEDDAGRITVEFKPFGVGLGFTPVVLSEGRISMKISTEVSEITNVGAFTSNGSNLTIPGLSVRRAETTVEMQSGGSLMIAGLLQSKYKQSIDSLPGMTSLPILGSLFRSRDFLNEDTELVVMVTPYIVDPVHPDQLQTPADNLEFADDMSTVFMGRLNKVVDGDAVAAGVPASGPTGPYVAPIGYVIE</sequence>
<dbReference type="HOGENOM" id="CLU_017952_2_0_5"/>
<name>F4QJ54_9CAUL</name>
<dbReference type="AlphaFoldDB" id="F4QJ54"/>
<dbReference type="STRING" id="715226.ABI_03170"/>
<dbReference type="PANTHER" id="PTHR30332:SF17">
    <property type="entry name" value="TYPE IV PILIATION SYSTEM PROTEIN DR_0774-RELATED"/>
    <property type="match status" value="1"/>
</dbReference>
<dbReference type="GO" id="GO:0009306">
    <property type="term" value="P:protein secretion"/>
    <property type="evidence" value="ECO:0007669"/>
    <property type="project" value="InterPro"/>
</dbReference>
<keyword evidence="2" id="KW-0732">Signal</keyword>
<keyword evidence="5" id="KW-1185">Reference proteome</keyword>
<dbReference type="InterPro" id="IPR007055">
    <property type="entry name" value="BON_dom"/>
</dbReference>
<gene>
    <name evidence="4" type="ORF">ABI_03170</name>
</gene>
<evidence type="ECO:0000256" key="1">
    <source>
        <dbReference type="RuleBase" id="RU004003"/>
    </source>
</evidence>
<dbReference type="InterPro" id="IPR004846">
    <property type="entry name" value="T2SS/T3SS_dom"/>
</dbReference>
<dbReference type="OrthoDB" id="9775455at2"/>
<dbReference type="InterPro" id="IPR050810">
    <property type="entry name" value="Bact_Secretion_Sys_Channel"/>
</dbReference>
<dbReference type="Pfam" id="PF04972">
    <property type="entry name" value="BON"/>
    <property type="match status" value="1"/>
</dbReference>
<dbReference type="PROSITE" id="PS50914">
    <property type="entry name" value="BON"/>
    <property type="match status" value="1"/>
</dbReference>
<dbReference type="eggNOG" id="COG4964">
    <property type="taxonomic scope" value="Bacteria"/>
</dbReference>
<reference evidence="5" key="1">
    <citation type="submission" date="2011-03" db="EMBL/GenBank/DDBJ databases">
        <title>Draft genome sequence of Brevundimonas diminuta.</title>
        <authorList>
            <person name="Brown P.J.B."/>
            <person name="Buechlein A."/>
            <person name="Hemmerich C."/>
            <person name="Brun Y.V."/>
        </authorList>
    </citation>
    <scope>NUCLEOTIDE SEQUENCE [LARGE SCALE GENOMIC DNA]</scope>
    <source>
        <strain evidence="5">C19</strain>
    </source>
</reference>
<evidence type="ECO:0000313" key="4">
    <source>
        <dbReference type="EMBL" id="EGF91885.1"/>
    </source>
</evidence>
<dbReference type="PRINTS" id="PR00811">
    <property type="entry name" value="BCTERIALGSPD"/>
</dbReference>
<accession>F4QJ54</accession>
<dbReference type="InterPro" id="IPR001775">
    <property type="entry name" value="GspD/PilQ"/>
</dbReference>
<dbReference type="Pfam" id="PF00263">
    <property type="entry name" value="Secretin"/>
    <property type="match status" value="1"/>
</dbReference>
<feature type="domain" description="BON" evidence="3">
    <location>
        <begin position="124"/>
        <end position="194"/>
    </location>
</feature>
<feature type="signal peptide" evidence="2">
    <location>
        <begin position="1"/>
        <end position="30"/>
    </location>
</feature>
<feature type="chain" id="PRO_5003320900" evidence="2">
    <location>
        <begin position="31"/>
        <end position="535"/>
    </location>
</feature>
<comment type="similarity">
    <text evidence="1">Belongs to the bacterial secretin family.</text>
</comment>
<protein>
    <submittedName>
        <fullName evidence="4">Bacterial type II and III secretion system family protein</fullName>
    </submittedName>
</protein>
<dbReference type="GO" id="GO:0015627">
    <property type="term" value="C:type II protein secretion system complex"/>
    <property type="evidence" value="ECO:0007669"/>
    <property type="project" value="TreeGrafter"/>
</dbReference>
<proteinExistence type="inferred from homology"/>
<dbReference type="EMBL" id="GL883077">
    <property type="protein sequence ID" value="EGF91885.1"/>
    <property type="molecule type" value="Genomic_DNA"/>
</dbReference>
<dbReference type="Proteomes" id="UP000006512">
    <property type="component" value="Unassembled WGS sequence"/>
</dbReference>
<dbReference type="RefSeq" id="WP_006271053.1">
    <property type="nucleotide sequence ID" value="NZ_GL883077.1"/>
</dbReference>
<dbReference type="InterPro" id="IPR032789">
    <property type="entry name" value="T2SS-T3SS_pil_N"/>
</dbReference>
<dbReference type="Pfam" id="PF13629">
    <property type="entry name" value="T2SS-T3SS_pil_N"/>
    <property type="match status" value="1"/>
</dbReference>
<evidence type="ECO:0000313" key="5">
    <source>
        <dbReference type="Proteomes" id="UP000006512"/>
    </source>
</evidence>
<evidence type="ECO:0000259" key="3">
    <source>
        <dbReference type="PROSITE" id="PS50914"/>
    </source>
</evidence>
<organism evidence="4 5">
    <name type="scientific">Asticcacaulis biprosthecium C19</name>
    <dbReference type="NCBI Taxonomy" id="715226"/>
    <lineage>
        <taxon>Bacteria</taxon>
        <taxon>Pseudomonadati</taxon>
        <taxon>Pseudomonadota</taxon>
        <taxon>Alphaproteobacteria</taxon>
        <taxon>Caulobacterales</taxon>
        <taxon>Caulobacteraceae</taxon>
        <taxon>Asticcacaulis</taxon>
    </lineage>
</organism>